<sequence length="135" mass="14379">MRFALLPIAAIACAACVPRAAVPERLAGSQWRFVTIDGDSPVDPGRSTLTFADDRMSASVGCNAIGGEWRVEQGRLIAGPLAGTRMFCEGDVWEQEQAISALLVAAPVIEWRGEDLVLRSSGHEAQLERLGADAS</sequence>
<dbReference type="Proteomes" id="UP000444401">
    <property type="component" value="Unassembled WGS sequence"/>
</dbReference>
<proteinExistence type="predicted"/>
<evidence type="ECO:0000313" key="4">
    <source>
        <dbReference type="Proteomes" id="UP000444401"/>
    </source>
</evidence>
<dbReference type="PANTHER" id="PTHR35535:SF1">
    <property type="entry name" value="HEAT SHOCK PROTEIN HSLJ"/>
    <property type="match status" value="1"/>
</dbReference>
<evidence type="ECO:0000313" key="3">
    <source>
        <dbReference type="EMBL" id="MXO67822.1"/>
    </source>
</evidence>
<dbReference type="EMBL" id="WTYO01000001">
    <property type="protein sequence ID" value="MXO67822.1"/>
    <property type="molecule type" value="Genomic_DNA"/>
</dbReference>
<dbReference type="InterPro" id="IPR005184">
    <property type="entry name" value="DUF306_Meta_HslJ"/>
</dbReference>
<keyword evidence="4" id="KW-1185">Reference proteome</keyword>
<dbReference type="Pfam" id="PF03724">
    <property type="entry name" value="META"/>
    <property type="match status" value="1"/>
</dbReference>
<accession>A0ABW9UYR0</accession>
<comment type="caution">
    <text evidence="3">The sequence shown here is derived from an EMBL/GenBank/DDBJ whole genome shotgun (WGS) entry which is preliminary data.</text>
</comment>
<keyword evidence="1" id="KW-0732">Signal</keyword>
<organism evidence="3 4">
    <name type="scientific">Pelagerythrobacter marinus</name>
    <dbReference type="NCBI Taxonomy" id="538382"/>
    <lineage>
        <taxon>Bacteria</taxon>
        <taxon>Pseudomonadati</taxon>
        <taxon>Pseudomonadota</taxon>
        <taxon>Alphaproteobacteria</taxon>
        <taxon>Sphingomonadales</taxon>
        <taxon>Erythrobacteraceae</taxon>
        <taxon>Pelagerythrobacter</taxon>
    </lineage>
</organism>
<name>A0ABW9UYR0_9SPHN</name>
<protein>
    <submittedName>
        <fullName evidence="3">META domain-containing protein</fullName>
    </submittedName>
</protein>
<dbReference type="InterPro" id="IPR053147">
    <property type="entry name" value="Hsp_HslJ-like"/>
</dbReference>
<dbReference type="PANTHER" id="PTHR35535">
    <property type="entry name" value="HEAT SHOCK PROTEIN HSLJ"/>
    <property type="match status" value="1"/>
</dbReference>
<dbReference type="InterPro" id="IPR038670">
    <property type="entry name" value="HslJ-like_sf"/>
</dbReference>
<feature type="domain" description="DUF306" evidence="2">
    <location>
        <begin position="24"/>
        <end position="127"/>
    </location>
</feature>
<feature type="chain" id="PRO_5046875257" evidence="1">
    <location>
        <begin position="21"/>
        <end position="135"/>
    </location>
</feature>
<gene>
    <name evidence="3" type="ORF">GRI72_03110</name>
</gene>
<evidence type="ECO:0000256" key="1">
    <source>
        <dbReference type="SAM" id="SignalP"/>
    </source>
</evidence>
<feature type="signal peptide" evidence="1">
    <location>
        <begin position="1"/>
        <end position="20"/>
    </location>
</feature>
<reference evidence="3 4" key="1">
    <citation type="submission" date="2019-12" db="EMBL/GenBank/DDBJ databases">
        <title>Genomic-based taxomic classification of the family Erythrobacteraceae.</title>
        <authorList>
            <person name="Xu L."/>
        </authorList>
    </citation>
    <scope>NUCLEOTIDE SEQUENCE [LARGE SCALE GENOMIC DNA]</scope>
    <source>
        <strain evidence="3 4">H32</strain>
    </source>
</reference>
<dbReference type="RefSeq" id="WP_160732447.1">
    <property type="nucleotide sequence ID" value="NZ_WTYO01000001.1"/>
</dbReference>
<dbReference type="Gene3D" id="2.40.128.270">
    <property type="match status" value="1"/>
</dbReference>
<evidence type="ECO:0000259" key="2">
    <source>
        <dbReference type="Pfam" id="PF03724"/>
    </source>
</evidence>